<protein>
    <submittedName>
        <fullName evidence="2">Cupin</fullName>
    </submittedName>
</protein>
<feature type="domain" description="Cupin type-2" evidence="1">
    <location>
        <begin position="35"/>
        <end position="101"/>
    </location>
</feature>
<dbReference type="Gene3D" id="2.60.120.10">
    <property type="entry name" value="Jelly Rolls"/>
    <property type="match status" value="1"/>
</dbReference>
<evidence type="ECO:0000259" key="1">
    <source>
        <dbReference type="Pfam" id="PF07883"/>
    </source>
</evidence>
<dbReference type="AlphaFoldDB" id="A0A161PR50"/>
<evidence type="ECO:0000313" key="2">
    <source>
        <dbReference type="EMBL" id="KYL04018.1"/>
    </source>
</evidence>
<dbReference type="SUPFAM" id="SSF51182">
    <property type="entry name" value="RmlC-like cupins"/>
    <property type="match status" value="1"/>
</dbReference>
<dbReference type="CDD" id="cd06981">
    <property type="entry name" value="cupin_reut_a1446"/>
    <property type="match status" value="1"/>
</dbReference>
<name>A0A161PR50_9FUSO</name>
<reference evidence="2 3" key="1">
    <citation type="submission" date="2016-03" db="EMBL/GenBank/DDBJ databases">
        <title>Comparative genomics of human isolates of Fusobacterium necrophorum.</title>
        <authorList>
            <person name="Jensen A."/>
            <person name="Bank S."/>
            <person name="Andersen P.S."/>
            <person name="Kristensen L.H."/>
            <person name="Prag J."/>
        </authorList>
    </citation>
    <scope>NUCLEOTIDE SEQUENCE [LARGE SCALE GENOMIC DNA]</scope>
    <source>
        <strain evidence="2 3">LS_1264</strain>
    </source>
</reference>
<gene>
    <name evidence="2" type="ORF">A2J07_10770</name>
</gene>
<evidence type="ECO:0000313" key="3">
    <source>
        <dbReference type="Proteomes" id="UP000075816"/>
    </source>
</evidence>
<proteinExistence type="predicted"/>
<dbReference type="RefSeq" id="WP_005956715.1">
    <property type="nucleotide sequence ID" value="NZ_CAXOUV010000012.1"/>
</dbReference>
<dbReference type="InterPro" id="IPR014710">
    <property type="entry name" value="RmlC-like_jellyroll"/>
</dbReference>
<accession>A0A161PR50</accession>
<dbReference type="InterPro" id="IPR011051">
    <property type="entry name" value="RmlC_Cupin_sf"/>
</dbReference>
<sequence length="103" mass="12079">MMKNIFENLEYPKGETQEKIDDLFSGKSFRVERILSGGQVSSEWYNQEKEEWVCLLQGEAKLEYENGSILSLQKGDILFIPAHQKHKVIYTSEQCIWLCVFEK</sequence>
<dbReference type="EMBL" id="LVEA01000034">
    <property type="protein sequence ID" value="KYL04018.1"/>
    <property type="molecule type" value="Genomic_DNA"/>
</dbReference>
<dbReference type="KEGG" id="fnf:BSQ88_03610"/>
<dbReference type="eggNOG" id="COG3837">
    <property type="taxonomic scope" value="Bacteria"/>
</dbReference>
<organism evidence="2 3">
    <name type="scientific">Fusobacterium necrophorum subsp. funduliforme</name>
    <dbReference type="NCBI Taxonomy" id="143387"/>
    <lineage>
        <taxon>Bacteria</taxon>
        <taxon>Fusobacteriati</taxon>
        <taxon>Fusobacteriota</taxon>
        <taxon>Fusobacteriia</taxon>
        <taxon>Fusobacteriales</taxon>
        <taxon>Fusobacteriaceae</taxon>
        <taxon>Fusobacterium</taxon>
    </lineage>
</organism>
<comment type="caution">
    <text evidence="2">The sequence shown here is derived from an EMBL/GenBank/DDBJ whole genome shotgun (WGS) entry which is preliminary data.</text>
</comment>
<dbReference type="Proteomes" id="UP000075816">
    <property type="component" value="Unassembled WGS sequence"/>
</dbReference>
<dbReference type="Pfam" id="PF07883">
    <property type="entry name" value="Cupin_2"/>
    <property type="match status" value="1"/>
</dbReference>
<dbReference type="InterPro" id="IPR013096">
    <property type="entry name" value="Cupin_2"/>
</dbReference>